<feature type="transmembrane region" description="Helical" evidence="1">
    <location>
        <begin position="99"/>
        <end position="121"/>
    </location>
</feature>
<dbReference type="AlphaFoldDB" id="A0A5N6TF80"/>
<keyword evidence="1" id="KW-0472">Membrane</keyword>
<name>A0A5N6TF80_ASPAV</name>
<reference evidence="2 3" key="1">
    <citation type="submission" date="2019-04" db="EMBL/GenBank/DDBJ databases">
        <title>Friends and foes A comparative genomics study of 23 Aspergillus species from section Flavi.</title>
        <authorList>
            <consortium name="DOE Joint Genome Institute"/>
            <person name="Kjaerbolling I."/>
            <person name="Vesth T."/>
            <person name="Frisvad J.C."/>
            <person name="Nybo J.L."/>
            <person name="Theobald S."/>
            <person name="Kildgaard S."/>
            <person name="Isbrandt T."/>
            <person name="Kuo A."/>
            <person name="Sato A."/>
            <person name="Lyhne E.K."/>
            <person name="Kogle M.E."/>
            <person name="Wiebenga A."/>
            <person name="Kun R.S."/>
            <person name="Lubbers R.J."/>
            <person name="Makela M.R."/>
            <person name="Barry K."/>
            <person name="Chovatia M."/>
            <person name="Clum A."/>
            <person name="Daum C."/>
            <person name="Haridas S."/>
            <person name="He G."/>
            <person name="LaButti K."/>
            <person name="Lipzen A."/>
            <person name="Mondo S."/>
            <person name="Riley R."/>
            <person name="Salamov A."/>
            <person name="Simmons B.A."/>
            <person name="Magnuson J.K."/>
            <person name="Henrissat B."/>
            <person name="Mortensen U.H."/>
            <person name="Larsen T.O."/>
            <person name="Devries R.P."/>
            <person name="Grigoriev I.V."/>
            <person name="Machida M."/>
            <person name="Baker S.E."/>
            <person name="Andersen M.R."/>
        </authorList>
    </citation>
    <scope>NUCLEOTIDE SEQUENCE [LARGE SCALE GENOMIC DNA]</scope>
    <source>
        <strain evidence="2 3">IBT 18842</strain>
    </source>
</reference>
<organism evidence="2 3">
    <name type="scientific">Aspergillus avenaceus</name>
    <dbReference type="NCBI Taxonomy" id="36643"/>
    <lineage>
        <taxon>Eukaryota</taxon>
        <taxon>Fungi</taxon>
        <taxon>Dikarya</taxon>
        <taxon>Ascomycota</taxon>
        <taxon>Pezizomycotina</taxon>
        <taxon>Eurotiomycetes</taxon>
        <taxon>Eurotiomycetidae</taxon>
        <taxon>Eurotiales</taxon>
        <taxon>Aspergillaceae</taxon>
        <taxon>Aspergillus</taxon>
        <taxon>Aspergillus subgen. Circumdati</taxon>
    </lineage>
</organism>
<gene>
    <name evidence="2" type="ORF">BDV25DRAFT_134151</name>
</gene>
<evidence type="ECO:0000313" key="3">
    <source>
        <dbReference type="Proteomes" id="UP000325780"/>
    </source>
</evidence>
<proteinExistence type="predicted"/>
<keyword evidence="1" id="KW-1133">Transmembrane helix</keyword>
<evidence type="ECO:0000256" key="1">
    <source>
        <dbReference type="SAM" id="Phobius"/>
    </source>
</evidence>
<dbReference type="OrthoDB" id="5103744at2759"/>
<keyword evidence="3" id="KW-1185">Reference proteome</keyword>
<dbReference type="EMBL" id="ML742399">
    <property type="protein sequence ID" value="KAE8145025.1"/>
    <property type="molecule type" value="Genomic_DNA"/>
</dbReference>
<protein>
    <submittedName>
        <fullName evidence="2">Uncharacterized protein</fullName>
    </submittedName>
</protein>
<evidence type="ECO:0000313" key="2">
    <source>
        <dbReference type="EMBL" id="KAE8145025.1"/>
    </source>
</evidence>
<accession>A0A5N6TF80</accession>
<dbReference type="Proteomes" id="UP000325780">
    <property type="component" value="Unassembled WGS sequence"/>
</dbReference>
<keyword evidence="1" id="KW-0812">Transmembrane</keyword>
<sequence length="122" mass="14156">MHYIQVSLKIKLLVQKTMNDNNQPSLPIMNNALSGLVLSLLPKDTILHRHRSKFPQDSHTHTQESQESIFTKARLGTARANKYNNKHKKHREEDNADKYYITLFLLIAILLDMIIAARFLFS</sequence>